<dbReference type="RefSeq" id="WP_136692393.1">
    <property type="nucleotide sequence ID" value="NZ_SSHH01000001.1"/>
</dbReference>
<dbReference type="EMBL" id="SSHH01000001">
    <property type="protein sequence ID" value="TIX51607.1"/>
    <property type="molecule type" value="Genomic_DNA"/>
</dbReference>
<dbReference type="OrthoDB" id="4174975at2"/>
<feature type="transmembrane region" description="Helical" evidence="1">
    <location>
        <begin position="22"/>
        <end position="44"/>
    </location>
</feature>
<evidence type="ECO:0000256" key="1">
    <source>
        <dbReference type="SAM" id="Phobius"/>
    </source>
</evidence>
<dbReference type="Proteomes" id="UP000309389">
    <property type="component" value="Unassembled WGS sequence"/>
</dbReference>
<dbReference type="AlphaFoldDB" id="A0A4V4U8W6"/>
<keyword evidence="1" id="KW-0812">Transmembrane</keyword>
<name>A0A4V4U8W6_9SPHN</name>
<proteinExistence type="predicted"/>
<evidence type="ECO:0000313" key="4">
    <source>
        <dbReference type="Proteomes" id="UP000309389"/>
    </source>
</evidence>
<organism evidence="3 4">
    <name type="scientific">Alteraurantiacibacter aquimixticola</name>
    <dbReference type="NCBI Taxonomy" id="2489173"/>
    <lineage>
        <taxon>Bacteria</taxon>
        <taxon>Pseudomonadati</taxon>
        <taxon>Pseudomonadota</taxon>
        <taxon>Alphaproteobacteria</taxon>
        <taxon>Sphingomonadales</taxon>
        <taxon>Erythrobacteraceae</taxon>
        <taxon>Alteraurantiacibacter</taxon>
    </lineage>
</organism>
<keyword evidence="4" id="KW-1185">Reference proteome</keyword>
<protein>
    <submittedName>
        <fullName evidence="3">DUF4328 domain-containing protein</fullName>
    </submittedName>
</protein>
<evidence type="ECO:0000313" key="3">
    <source>
        <dbReference type="EMBL" id="TIX51607.1"/>
    </source>
</evidence>
<feature type="domain" description="DUF4328" evidence="2">
    <location>
        <begin position="66"/>
        <end position="167"/>
    </location>
</feature>
<keyword evidence="1" id="KW-1133">Transmembrane helix</keyword>
<feature type="transmembrane region" description="Helical" evidence="1">
    <location>
        <begin position="106"/>
        <end position="123"/>
    </location>
</feature>
<dbReference type="InterPro" id="IPR025565">
    <property type="entry name" value="DUF4328"/>
</dbReference>
<feature type="transmembrane region" description="Helical" evidence="1">
    <location>
        <begin position="65"/>
        <end position="86"/>
    </location>
</feature>
<sequence length="226" mass="24725">MTQEGYSISAGPIGVLGRVARLALGAFMVAIAPVTLLYVVFFYLQLGSVIPGLPAEYAYLSLYQPLLLLIAYALFLLAVIPISIWIYRAHANLHEAGVDELNYRPVWAVASFFVPLVNFVVPFRSMRELHNRSEGRESWFADSSVDDVSIWWTCHVTAVLILAFTTSTLLINALPGIWLTTPPAADTALNVAGHFLLGCSAWKLFGIIGTITQYQSAGVGTARTFD</sequence>
<reference evidence="3 4" key="1">
    <citation type="submission" date="2019-04" db="EMBL/GenBank/DDBJ databases">
        <title>Altererythrobacter aquimixticola sp. nov., isolated from sediment of junction between the ocean and a freshwater spring.</title>
        <authorList>
            <person name="Yoon J.-H."/>
        </authorList>
    </citation>
    <scope>NUCLEOTIDE SEQUENCE [LARGE SCALE GENOMIC DNA]</scope>
    <source>
        <strain evidence="3 4">SSKS-13</strain>
    </source>
</reference>
<evidence type="ECO:0000259" key="2">
    <source>
        <dbReference type="Pfam" id="PF14219"/>
    </source>
</evidence>
<dbReference type="Pfam" id="PF14219">
    <property type="entry name" value="DUF4328"/>
    <property type="match status" value="1"/>
</dbReference>
<accession>A0A4V4U8W6</accession>
<keyword evidence="1" id="KW-0472">Membrane</keyword>
<gene>
    <name evidence="3" type="ORF">E5222_03905</name>
</gene>
<comment type="caution">
    <text evidence="3">The sequence shown here is derived from an EMBL/GenBank/DDBJ whole genome shotgun (WGS) entry which is preliminary data.</text>
</comment>